<evidence type="ECO:0000256" key="1">
    <source>
        <dbReference type="ARBA" id="ARBA00022793"/>
    </source>
</evidence>
<dbReference type="Proteomes" id="UP000275385">
    <property type="component" value="Unassembled WGS sequence"/>
</dbReference>
<evidence type="ECO:0000256" key="3">
    <source>
        <dbReference type="RuleBase" id="RU366045"/>
    </source>
</evidence>
<reference evidence="5 6" key="1">
    <citation type="submission" date="2018-08" db="EMBL/GenBank/DDBJ databases">
        <title>Draft genome of the lignicolous fungus Coniochaeta pulveracea.</title>
        <authorList>
            <person name="Borstlap C.J."/>
            <person name="De Witt R.N."/>
            <person name="Botha A."/>
            <person name="Volschenk H."/>
        </authorList>
    </citation>
    <scope>NUCLEOTIDE SEQUENCE [LARGE SCALE GENOMIC DNA]</scope>
    <source>
        <strain evidence="5 6">CAB683</strain>
    </source>
</reference>
<dbReference type="InterPro" id="IPR006680">
    <property type="entry name" value="Amidohydro-rel"/>
</dbReference>
<dbReference type="GO" id="GO:0016787">
    <property type="term" value="F:hydrolase activity"/>
    <property type="evidence" value="ECO:0007669"/>
    <property type="project" value="InterPro"/>
</dbReference>
<keyword evidence="1 3" id="KW-0210">Decarboxylase</keyword>
<dbReference type="STRING" id="177199.A0A420YIU2"/>
<dbReference type="PANTHER" id="PTHR21240:SF31">
    <property type="entry name" value="AMIDOHYDROLASE FAMILY PROTEIN (AFU_ORTHOLOGUE AFUA_7G05840)"/>
    <property type="match status" value="1"/>
</dbReference>
<organism evidence="5 6">
    <name type="scientific">Coniochaeta pulveracea</name>
    <dbReference type="NCBI Taxonomy" id="177199"/>
    <lineage>
        <taxon>Eukaryota</taxon>
        <taxon>Fungi</taxon>
        <taxon>Dikarya</taxon>
        <taxon>Ascomycota</taxon>
        <taxon>Pezizomycotina</taxon>
        <taxon>Sordariomycetes</taxon>
        <taxon>Sordariomycetidae</taxon>
        <taxon>Coniochaetales</taxon>
        <taxon>Coniochaetaceae</taxon>
        <taxon>Coniochaeta</taxon>
    </lineage>
</organism>
<dbReference type="Pfam" id="PF04909">
    <property type="entry name" value="Amidohydro_2"/>
    <property type="match status" value="1"/>
</dbReference>
<feature type="domain" description="Amidohydrolase-related" evidence="4">
    <location>
        <begin position="50"/>
        <end position="304"/>
    </location>
</feature>
<accession>A0A420YIU2</accession>
<dbReference type="InterPro" id="IPR032466">
    <property type="entry name" value="Metal_Hydrolase"/>
</dbReference>
<name>A0A420YIU2_9PEZI</name>
<keyword evidence="2 3" id="KW-0456">Lyase</keyword>
<gene>
    <name evidence="5" type="ORF">DL546_007496</name>
</gene>
<evidence type="ECO:0000313" key="6">
    <source>
        <dbReference type="Proteomes" id="UP000275385"/>
    </source>
</evidence>
<comment type="caution">
    <text evidence="5">The sequence shown here is derived from an EMBL/GenBank/DDBJ whole genome shotgun (WGS) entry which is preliminary data.</text>
</comment>
<dbReference type="GO" id="GO:0005829">
    <property type="term" value="C:cytosol"/>
    <property type="evidence" value="ECO:0007669"/>
    <property type="project" value="TreeGrafter"/>
</dbReference>
<protein>
    <recommendedName>
        <fullName evidence="4">Amidohydrolase-related domain-containing protein</fullName>
    </recommendedName>
</protein>
<dbReference type="SUPFAM" id="SSF51556">
    <property type="entry name" value="Metallo-dependent hydrolases"/>
    <property type="match status" value="1"/>
</dbReference>
<dbReference type="Gene3D" id="3.20.20.140">
    <property type="entry name" value="Metal-dependent hydrolases"/>
    <property type="match status" value="1"/>
</dbReference>
<dbReference type="PANTHER" id="PTHR21240">
    <property type="entry name" value="2-AMINO-3-CARBOXYLMUCONATE-6-SEMIALDEHYDE DECARBOXYLASE"/>
    <property type="match status" value="1"/>
</dbReference>
<evidence type="ECO:0000259" key="4">
    <source>
        <dbReference type="Pfam" id="PF04909"/>
    </source>
</evidence>
<dbReference type="GO" id="GO:0019748">
    <property type="term" value="P:secondary metabolic process"/>
    <property type="evidence" value="ECO:0007669"/>
    <property type="project" value="TreeGrafter"/>
</dbReference>
<dbReference type="AlphaFoldDB" id="A0A420YIU2"/>
<dbReference type="OrthoDB" id="1879366at2759"/>
<dbReference type="GO" id="GO:0016831">
    <property type="term" value="F:carboxy-lyase activity"/>
    <property type="evidence" value="ECO:0007669"/>
    <property type="project" value="UniProtKB-KW"/>
</dbReference>
<sequence>MSTRRGTVAIEEAVLNAEGVEWHSKTASLYIPGAKPEDLREHALTKALQDIHGERLARMDATGVEYMLLSLTSVSAQGEPDAEKAAAIAVRANDWLSKECAVNPKRFGGLATLAMHDAKTAAAELRRAVKELGMFGAIVNDFQEVFDEKTGQVRKVWYDGREYDEFWAEVEKLGVPVYLHPRYPVEAELQPGEKYGPGRRHLLGAAVSFHLDLSYHIYALMSSGIFDRYPGAQIVIGHLGEGIPFNLWRADHWYNKPVKKKNRPSQQDYTYYMTHNVSITTSGNYSIKALKYCVDVLGEERCMYSIGRSGQFCHESREHADETRLSI</sequence>
<proteinExistence type="inferred from homology"/>
<keyword evidence="6" id="KW-1185">Reference proteome</keyword>
<evidence type="ECO:0000313" key="5">
    <source>
        <dbReference type="EMBL" id="RKU47808.1"/>
    </source>
</evidence>
<dbReference type="InterPro" id="IPR032465">
    <property type="entry name" value="ACMSD"/>
</dbReference>
<comment type="similarity">
    <text evidence="3">Belongs to the metallo-dependent hydrolases superfamily.</text>
</comment>
<evidence type="ECO:0000256" key="2">
    <source>
        <dbReference type="ARBA" id="ARBA00023239"/>
    </source>
</evidence>
<dbReference type="EMBL" id="QVQW01000007">
    <property type="protein sequence ID" value="RKU47808.1"/>
    <property type="molecule type" value="Genomic_DNA"/>
</dbReference>